<organism evidence="2 3">
    <name type="scientific">Adlercreutzia wanghongyangiae</name>
    <dbReference type="NCBI Taxonomy" id="3111451"/>
    <lineage>
        <taxon>Bacteria</taxon>
        <taxon>Bacillati</taxon>
        <taxon>Actinomycetota</taxon>
        <taxon>Coriobacteriia</taxon>
        <taxon>Eggerthellales</taxon>
        <taxon>Eggerthellaceae</taxon>
        <taxon>Adlercreutzia</taxon>
    </lineage>
</organism>
<reference evidence="2 3" key="1">
    <citation type="submission" date="2024-01" db="EMBL/GenBank/DDBJ databases">
        <title>novel species in genus Adlercreutzia.</title>
        <authorList>
            <person name="Liu X."/>
        </authorList>
    </citation>
    <scope>NUCLEOTIDE SEQUENCE [LARGE SCALE GENOMIC DNA]</scope>
    <source>
        <strain evidence="2 3">R7</strain>
    </source>
</reference>
<evidence type="ECO:0000313" key="3">
    <source>
        <dbReference type="Proteomes" id="UP001349994"/>
    </source>
</evidence>
<name>A0ABU6IJ62_9ACTN</name>
<dbReference type="InterPro" id="IPR010982">
    <property type="entry name" value="Lambda_DNA-bd_dom_sf"/>
</dbReference>
<sequence>MILCSERNCLPICKKWAVMDISRDQIMAQGLRVRECADLGAALRSRRKRLGYTQEELADMLGFSPRLVGEIERGRGTVGIDKVLSFASALGVDIVAFER</sequence>
<dbReference type="Pfam" id="PF01381">
    <property type="entry name" value="HTH_3"/>
    <property type="match status" value="1"/>
</dbReference>
<accession>A0ABU6IJ62</accession>
<dbReference type="RefSeq" id="WP_338210888.1">
    <property type="nucleotide sequence ID" value="NZ_JAYMFF010000016.1"/>
</dbReference>
<dbReference type="Proteomes" id="UP001349994">
    <property type="component" value="Unassembled WGS sequence"/>
</dbReference>
<proteinExistence type="predicted"/>
<protein>
    <submittedName>
        <fullName evidence="2">Helix-turn-helix domain-containing protein</fullName>
    </submittedName>
</protein>
<evidence type="ECO:0000313" key="2">
    <source>
        <dbReference type="EMBL" id="MEC4176502.1"/>
    </source>
</evidence>
<dbReference type="SMART" id="SM00530">
    <property type="entry name" value="HTH_XRE"/>
    <property type="match status" value="1"/>
</dbReference>
<dbReference type="Gene3D" id="1.10.260.40">
    <property type="entry name" value="lambda repressor-like DNA-binding domains"/>
    <property type="match status" value="1"/>
</dbReference>
<dbReference type="CDD" id="cd00093">
    <property type="entry name" value="HTH_XRE"/>
    <property type="match status" value="1"/>
</dbReference>
<comment type="caution">
    <text evidence="2">The sequence shown here is derived from an EMBL/GenBank/DDBJ whole genome shotgun (WGS) entry which is preliminary data.</text>
</comment>
<dbReference type="SUPFAM" id="SSF47413">
    <property type="entry name" value="lambda repressor-like DNA-binding domains"/>
    <property type="match status" value="1"/>
</dbReference>
<feature type="domain" description="HTH cro/C1-type" evidence="1">
    <location>
        <begin position="43"/>
        <end position="97"/>
    </location>
</feature>
<dbReference type="InterPro" id="IPR001387">
    <property type="entry name" value="Cro/C1-type_HTH"/>
</dbReference>
<keyword evidence="3" id="KW-1185">Reference proteome</keyword>
<evidence type="ECO:0000259" key="1">
    <source>
        <dbReference type="PROSITE" id="PS50943"/>
    </source>
</evidence>
<dbReference type="EMBL" id="JAYMFF010000016">
    <property type="protein sequence ID" value="MEC4176502.1"/>
    <property type="molecule type" value="Genomic_DNA"/>
</dbReference>
<gene>
    <name evidence="2" type="ORF">VIN30_08605</name>
</gene>
<dbReference type="PROSITE" id="PS50943">
    <property type="entry name" value="HTH_CROC1"/>
    <property type="match status" value="1"/>
</dbReference>